<protein>
    <recommendedName>
        <fullName evidence="4">Calcineurin-like phosphoesterase domain-containing protein</fullName>
    </recommendedName>
</protein>
<evidence type="ECO:0000313" key="5">
    <source>
        <dbReference type="EMBL" id="CAD8463732.1"/>
    </source>
</evidence>
<dbReference type="PANTHER" id="PTHR10161">
    <property type="entry name" value="TARTRATE-RESISTANT ACID PHOSPHATASE TYPE 5"/>
    <property type="match status" value="1"/>
</dbReference>
<reference evidence="5" key="1">
    <citation type="submission" date="2021-01" db="EMBL/GenBank/DDBJ databases">
        <authorList>
            <person name="Corre E."/>
            <person name="Pelletier E."/>
            <person name="Niang G."/>
            <person name="Scheremetjew M."/>
            <person name="Finn R."/>
            <person name="Kale V."/>
            <person name="Holt S."/>
            <person name="Cochrane G."/>
            <person name="Meng A."/>
            <person name="Brown T."/>
            <person name="Cohen L."/>
        </authorList>
    </citation>
    <scope>NUCLEOTIDE SEQUENCE</scope>
    <source>
        <strain evidence="5">CCMP2058</strain>
    </source>
</reference>
<dbReference type="AlphaFoldDB" id="A0A7S0H9D0"/>
<dbReference type="InterPro" id="IPR029052">
    <property type="entry name" value="Metallo-depent_PP-like"/>
</dbReference>
<feature type="chain" id="PRO_5031494511" description="Calcineurin-like phosphoesterase domain-containing protein" evidence="3">
    <location>
        <begin position="24"/>
        <end position="384"/>
    </location>
</feature>
<evidence type="ECO:0000256" key="2">
    <source>
        <dbReference type="ARBA" id="ARBA00022801"/>
    </source>
</evidence>
<keyword evidence="2" id="KW-0378">Hydrolase</keyword>
<feature type="signal peptide" evidence="3">
    <location>
        <begin position="1"/>
        <end position="23"/>
    </location>
</feature>
<dbReference type="Pfam" id="PF00149">
    <property type="entry name" value="Metallophos"/>
    <property type="match status" value="1"/>
</dbReference>
<organism evidence="5">
    <name type="scientific">Amorphochlora amoebiformis</name>
    <dbReference type="NCBI Taxonomy" id="1561963"/>
    <lineage>
        <taxon>Eukaryota</taxon>
        <taxon>Sar</taxon>
        <taxon>Rhizaria</taxon>
        <taxon>Cercozoa</taxon>
        <taxon>Chlorarachniophyceae</taxon>
        <taxon>Amorphochlora</taxon>
    </lineage>
</organism>
<gene>
    <name evidence="5" type="ORF">LAMO00422_LOCUS22695</name>
</gene>
<feature type="domain" description="Calcineurin-like phosphoesterase" evidence="4">
    <location>
        <begin position="76"/>
        <end position="296"/>
    </location>
</feature>
<sequence length="384" mass="43230">MRLGFKLWQVAVVLILLLTLIRALKDDGPNNRSEREVNEPIQIHSNQLKFYSIGDYGVSECERTKAHKKCKAKTQAAVAQHINTDALSFKPDFILSLGDAFYPFGPSSLEDNQFRNSFEKPYNLPNIKDLHWQMTIGDHDHCGNMSALLAYGKGQRSQNWEEGPGLHRDSFQLPSPYYHKTFTINPGKKLFHIIVIDSVGLEGSVSEWSERRFSDKLNRKDAGASEARLQWAWLESTLAKASLSANPRLVMLVGHRPVFSAATRGRTIAELRVSNRLRTLLSQFGVSAYLHGHDHIMQHIHCQGVEHMGNGVGGFSLHKINGTLWPNEGEHKLIWSSNSFHGFARHTVSSLGMRVEFVQYEHTKSPGKGSVVHQVDVPFRGGFI</sequence>
<name>A0A7S0H9D0_9EUKA</name>
<proteinExistence type="predicted"/>
<dbReference type="PANTHER" id="PTHR10161:SF57">
    <property type="entry name" value="PROTEIN WITH METALLOPHOSPHATASE DOMAIN"/>
    <property type="match status" value="1"/>
</dbReference>
<dbReference type="GO" id="GO:0016787">
    <property type="term" value="F:hydrolase activity"/>
    <property type="evidence" value="ECO:0007669"/>
    <property type="project" value="UniProtKB-KW"/>
</dbReference>
<dbReference type="InterPro" id="IPR004843">
    <property type="entry name" value="Calcineurin-like_PHP"/>
</dbReference>
<evidence type="ECO:0000259" key="4">
    <source>
        <dbReference type="Pfam" id="PF00149"/>
    </source>
</evidence>
<evidence type="ECO:0000256" key="3">
    <source>
        <dbReference type="SAM" id="SignalP"/>
    </source>
</evidence>
<dbReference type="Gene3D" id="3.60.21.10">
    <property type="match status" value="1"/>
</dbReference>
<dbReference type="InterPro" id="IPR051558">
    <property type="entry name" value="Metallophosphoesterase_PAP"/>
</dbReference>
<evidence type="ECO:0000256" key="1">
    <source>
        <dbReference type="ARBA" id="ARBA00022729"/>
    </source>
</evidence>
<keyword evidence="1 3" id="KW-0732">Signal</keyword>
<accession>A0A7S0H9D0</accession>
<dbReference type="EMBL" id="HBEM01033249">
    <property type="protein sequence ID" value="CAD8463732.1"/>
    <property type="molecule type" value="Transcribed_RNA"/>
</dbReference>
<dbReference type="SUPFAM" id="SSF56300">
    <property type="entry name" value="Metallo-dependent phosphatases"/>
    <property type="match status" value="1"/>
</dbReference>